<dbReference type="EMBL" id="KN825561">
    <property type="protein sequence ID" value="KIK85683.1"/>
    <property type="molecule type" value="Genomic_DNA"/>
</dbReference>
<evidence type="ECO:0000256" key="1">
    <source>
        <dbReference type="SAM" id="SignalP"/>
    </source>
</evidence>
<keyword evidence="3" id="KW-1185">Reference proteome</keyword>
<feature type="chain" id="PRO_5002209010" evidence="1">
    <location>
        <begin position="19"/>
        <end position="136"/>
    </location>
</feature>
<reference evidence="3" key="2">
    <citation type="submission" date="2015-01" db="EMBL/GenBank/DDBJ databases">
        <title>Evolutionary Origins and Diversification of the Mycorrhizal Mutualists.</title>
        <authorList>
            <consortium name="DOE Joint Genome Institute"/>
            <consortium name="Mycorrhizal Genomics Consortium"/>
            <person name="Kohler A."/>
            <person name="Kuo A."/>
            <person name="Nagy L.G."/>
            <person name="Floudas D."/>
            <person name="Copeland A."/>
            <person name="Barry K.W."/>
            <person name="Cichocki N."/>
            <person name="Veneault-Fourrey C."/>
            <person name="LaButti K."/>
            <person name="Lindquist E.A."/>
            <person name="Lipzen A."/>
            <person name="Lundell T."/>
            <person name="Morin E."/>
            <person name="Murat C."/>
            <person name="Riley R."/>
            <person name="Ohm R."/>
            <person name="Sun H."/>
            <person name="Tunlid A."/>
            <person name="Henrissat B."/>
            <person name="Grigoriev I.V."/>
            <person name="Hibbett D.S."/>
            <person name="Martin F."/>
        </authorList>
    </citation>
    <scope>NUCLEOTIDE SEQUENCE [LARGE SCALE GENOMIC DNA]</scope>
    <source>
        <strain evidence="3">Ve08.2h10</strain>
    </source>
</reference>
<protein>
    <submittedName>
        <fullName evidence="2">Uncharacterized protein</fullName>
    </submittedName>
</protein>
<name>A0A0D0D9E2_9AGAM</name>
<dbReference type="HOGENOM" id="CLU_162165_0_0_1"/>
<evidence type="ECO:0000313" key="3">
    <source>
        <dbReference type="Proteomes" id="UP000054538"/>
    </source>
</evidence>
<reference evidence="2 3" key="1">
    <citation type="submission" date="2014-04" db="EMBL/GenBank/DDBJ databases">
        <authorList>
            <consortium name="DOE Joint Genome Institute"/>
            <person name="Kuo A."/>
            <person name="Kohler A."/>
            <person name="Jargeat P."/>
            <person name="Nagy L.G."/>
            <person name="Floudas D."/>
            <person name="Copeland A."/>
            <person name="Barry K.W."/>
            <person name="Cichocki N."/>
            <person name="Veneault-Fourrey C."/>
            <person name="LaButti K."/>
            <person name="Lindquist E.A."/>
            <person name="Lipzen A."/>
            <person name="Lundell T."/>
            <person name="Morin E."/>
            <person name="Murat C."/>
            <person name="Sun H."/>
            <person name="Tunlid A."/>
            <person name="Henrissat B."/>
            <person name="Grigoriev I.V."/>
            <person name="Hibbett D.S."/>
            <person name="Martin F."/>
            <person name="Nordberg H.P."/>
            <person name="Cantor M.N."/>
            <person name="Hua S.X."/>
        </authorList>
    </citation>
    <scope>NUCLEOTIDE SEQUENCE [LARGE SCALE GENOMIC DNA]</scope>
    <source>
        <strain evidence="2 3">Ve08.2h10</strain>
    </source>
</reference>
<organism evidence="2 3">
    <name type="scientific">Paxillus rubicundulus Ve08.2h10</name>
    <dbReference type="NCBI Taxonomy" id="930991"/>
    <lineage>
        <taxon>Eukaryota</taxon>
        <taxon>Fungi</taxon>
        <taxon>Dikarya</taxon>
        <taxon>Basidiomycota</taxon>
        <taxon>Agaricomycotina</taxon>
        <taxon>Agaricomycetes</taxon>
        <taxon>Agaricomycetidae</taxon>
        <taxon>Boletales</taxon>
        <taxon>Paxilineae</taxon>
        <taxon>Paxillaceae</taxon>
        <taxon>Paxillus</taxon>
    </lineage>
</organism>
<gene>
    <name evidence="2" type="ORF">PAXRUDRAFT_152651</name>
</gene>
<dbReference type="Proteomes" id="UP000054538">
    <property type="component" value="Unassembled WGS sequence"/>
</dbReference>
<sequence>MFLTRIFQWHCGLLTCRIANISTFLCNWDPMLVDDFKGKLWDNNTEQNGNQEVYGHHSLHGRMVRTTFLWDLWPEHTSPFDSHQLQHIDEREEELLKRLKDGMQELEELDKEINHCCRRATEIHKLLGFPGIALQP</sequence>
<evidence type="ECO:0000313" key="2">
    <source>
        <dbReference type="EMBL" id="KIK85683.1"/>
    </source>
</evidence>
<keyword evidence="1" id="KW-0732">Signal</keyword>
<proteinExistence type="predicted"/>
<dbReference type="InParanoid" id="A0A0D0D9E2"/>
<dbReference type="AlphaFoldDB" id="A0A0D0D9E2"/>
<accession>A0A0D0D9E2</accession>
<feature type="signal peptide" evidence="1">
    <location>
        <begin position="1"/>
        <end position="18"/>
    </location>
</feature>